<dbReference type="STRING" id="1287727.SAMN05443999_106216"/>
<protein>
    <recommendedName>
        <fullName evidence="5">Thioredoxin</fullName>
    </recommendedName>
</protein>
<proteinExistence type="predicted"/>
<accession>A0A1H7RLE4</accession>
<feature type="region of interest" description="Disordered" evidence="1">
    <location>
        <begin position="1"/>
        <end position="27"/>
    </location>
</feature>
<name>A0A1H7RLE4_9RHOB</name>
<dbReference type="PROSITE" id="PS51318">
    <property type="entry name" value="TAT"/>
    <property type="match status" value="1"/>
</dbReference>
<dbReference type="RefSeq" id="WP_093036590.1">
    <property type="nucleotide sequence ID" value="NZ_FOAG01000006.1"/>
</dbReference>
<feature type="transmembrane region" description="Helical" evidence="2">
    <location>
        <begin position="37"/>
        <end position="54"/>
    </location>
</feature>
<evidence type="ECO:0000313" key="4">
    <source>
        <dbReference type="Proteomes" id="UP000199582"/>
    </source>
</evidence>
<evidence type="ECO:0000313" key="3">
    <source>
        <dbReference type="EMBL" id="SEL61023.1"/>
    </source>
</evidence>
<keyword evidence="4" id="KW-1185">Reference proteome</keyword>
<reference evidence="3 4" key="1">
    <citation type="submission" date="2016-10" db="EMBL/GenBank/DDBJ databases">
        <authorList>
            <person name="de Groot N.N."/>
        </authorList>
    </citation>
    <scope>NUCLEOTIDE SEQUENCE [LARGE SCALE GENOMIC DNA]</scope>
    <source>
        <strain evidence="3 4">DSM 100674</strain>
    </source>
</reference>
<dbReference type="Proteomes" id="UP000199582">
    <property type="component" value="Unassembled WGS sequence"/>
</dbReference>
<gene>
    <name evidence="3" type="ORF">SAMN05443999_106216</name>
</gene>
<evidence type="ECO:0008006" key="5">
    <source>
        <dbReference type="Google" id="ProtNLM"/>
    </source>
</evidence>
<feature type="compositionally biased region" description="Low complexity" evidence="1">
    <location>
        <begin position="18"/>
        <end position="27"/>
    </location>
</feature>
<evidence type="ECO:0000256" key="2">
    <source>
        <dbReference type="SAM" id="Phobius"/>
    </source>
</evidence>
<dbReference type="SUPFAM" id="SSF52833">
    <property type="entry name" value="Thioredoxin-like"/>
    <property type="match status" value="1"/>
</dbReference>
<dbReference type="InterPro" id="IPR036249">
    <property type="entry name" value="Thioredoxin-like_sf"/>
</dbReference>
<sequence length="166" mass="17988">MTKTQSRARTRKAGNSKAPAAEPATPEMTRRRLLGRLGYGALGVAAFGGAGIWGTRHVQAINAEHDLSRVGQGVPTVVQIHDPQCPVCMALQKQTRKALRGIDEQDLLYLIASIRTAEGSAFAGRFGVPHVTLLLFDGQGELRQTLRGPQEAEHLRPIFESLGRRG</sequence>
<dbReference type="InterPro" id="IPR006311">
    <property type="entry name" value="TAT_signal"/>
</dbReference>
<evidence type="ECO:0000256" key="1">
    <source>
        <dbReference type="SAM" id="MobiDB-lite"/>
    </source>
</evidence>
<dbReference type="OrthoDB" id="6165525at2"/>
<keyword evidence="2" id="KW-1133">Transmembrane helix</keyword>
<dbReference type="AlphaFoldDB" id="A0A1H7RLE4"/>
<feature type="compositionally biased region" description="Basic residues" evidence="1">
    <location>
        <begin position="1"/>
        <end position="14"/>
    </location>
</feature>
<organism evidence="3 4">
    <name type="scientific">Roseovarius azorensis</name>
    <dbReference type="NCBI Taxonomy" id="1287727"/>
    <lineage>
        <taxon>Bacteria</taxon>
        <taxon>Pseudomonadati</taxon>
        <taxon>Pseudomonadota</taxon>
        <taxon>Alphaproteobacteria</taxon>
        <taxon>Rhodobacterales</taxon>
        <taxon>Roseobacteraceae</taxon>
        <taxon>Roseovarius</taxon>
    </lineage>
</organism>
<dbReference type="EMBL" id="FOAG01000006">
    <property type="protein sequence ID" value="SEL61023.1"/>
    <property type="molecule type" value="Genomic_DNA"/>
</dbReference>
<dbReference type="Gene3D" id="3.40.30.10">
    <property type="entry name" value="Glutaredoxin"/>
    <property type="match status" value="1"/>
</dbReference>
<keyword evidence="2" id="KW-0472">Membrane</keyword>
<keyword evidence="2" id="KW-0812">Transmembrane</keyword>